<dbReference type="RefSeq" id="WP_345204587.1">
    <property type="nucleotide sequence ID" value="NZ_BAABHX010000003.1"/>
</dbReference>
<sequence>MKKWWIFLIIIFIAILCRTYLFKIFFTYNVIKERTVSNVGNEKLKERLDNEKDNSIKDIIESSLDETASDLNFTFDHCDNETNKLVESKKANCIGYSAFLASIIKFKLNQNELTDQWKVHHKVGEIYFLNENINKYFDSEFFKDHDFVTVENEEIKEVIAIDATVYDYFKINRIRLK</sequence>
<evidence type="ECO:0000313" key="3">
    <source>
        <dbReference type="Proteomes" id="UP001500353"/>
    </source>
</evidence>
<evidence type="ECO:0008006" key="4">
    <source>
        <dbReference type="Google" id="ProtNLM"/>
    </source>
</evidence>
<reference evidence="3" key="1">
    <citation type="journal article" date="2019" name="Int. J. Syst. Evol. Microbiol.">
        <title>The Global Catalogue of Microorganisms (GCM) 10K type strain sequencing project: providing services to taxonomists for standard genome sequencing and annotation.</title>
        <authorList>
            <consortium name="The Broad Institute Genomics Platform"/>
            <consortium name="The Broad Institute Genome Sequencing Center for Infectious Disease"/>
            <person name="Wu L."/>
            <person name="Ma J."/>
        </authorList>
    </citation>
    <scope>NUCLEOTIDE SEQUENCE [LARGE SCALE GENOMIC DNA]</scope>
    <source>
        <strain evidence="3">JCM 18019</strain>
    </source>
</reference>
<keyword evidence="1" id="KW-0812">Transmembrane</keyword>
<evidence type="ECO:0000313" key="2">
    <source>
        <dbReference type="EMBL" id="GAA5094264.1"/>
    </source>
</evidence>
<feature type="transmembrane region" description="Helical" evidence="1">
    <location>
        <begin position="6"/>
        <end position="26"/>
    </location>
</feature>
<keyword evidence="3" id="KW-1185">Reference proteome</keyword>
<dbReference type="EMBL" id="BAABHX010000003">
    <property type="protein sequence ID" value="GAA5094264.1"/>
    <property type="molecule type" value="Genomic_DNA"/>
</dbReference>
<comment type="caution">
    <text evidence="2">The sequence shown here is derived from an EMBL/GenBank/DDBJ whole genome shotgun (WGS) entry which is preliminary data.</text>
</comment>
<keyword evidence="1" id="KW-0472">Membrane</keyword>
<dbReference type="Proteomes" id="UP001500353">
    <property type="component" value="Unassembled WGS sequence"/>
</dbReference>
<organism evidence="2 3">
    <name type="scientific">Chryseobacterium ginsengisoli</name>
    <dbReference type="NCBI Taxonomy" id="363853"/>
    <lineage>
        <taxon>Bacteria</taxon>
        <taxon>Pseudomonadati</taxon>
        <taxon>Bacteroidota</taxon>
        <taxon>Flavobacteriia</taxon>
        <taxon>Flavobacteriales</taxon>
        <taxon>Weeksellaceae</taxon>
        <taxon>Chryseobacterium group</taxon>
        <taxon>Chryseobacterium</taxon>
    </lineage>
</organism>
<evidence type="ECO:0000256" key="1">
    <source>
        <dbReference type="SAM" id="Phobius"/>
    </source>
</evidence>
<keyword evidence="1" id="KW-1133">Transmembrane helix</keyword>
<gene>
    <name evidence="2" type="ORF">GCM10023210_25750</name>
</gene>
<accession>A0ABP9MFH4</accession>
<name>A0ABP9MFH4_9FLAO</name>
<proteinExistence type="predicted"/>
<protein>
    <recommendedName>
        <fullName evidence="4">Transglutaminase-like domain-containing protein</fullName>
    </recommendedName>
</protein>